<evidence type="ECO:0008006" key="4">
    <source>
        <dbReference type="Google" id="ProtNLM"/>
    </source>
</evidence>
<accession>H3NMC8</accession>
<keyword evidence="1" id="KW-0472">Membrane</keyword>
<evidence type="ECO:0000256" key="1">
    <source>
        <dbReference type="SAM" id="Phobius"/>
    </source>
</evidence>
<dbReference type="Proteomes" id="UP000004191">
    <property type="component" value="Unassembled WGS sequence"/>
</dbReference>
<dbReference type="HOGENOM" id="CLU_1394976_0_0_9"/>
<comment type="caution">
    <text evidence="2">The sequence shown here is derived from an EMBL/GenBank/DDBJ whole genome shotgun (WGS) entry which is preliminary data.</text>
</comment>
<dbReference type="Pfam" id="PF10112">
    <property type="entry name" value="Halogen_Hydrol"/>
    <property type="match status" value="1"/>
</dbReference>
<dbReference type="STRING" id="883114.HMPREF9709_00489"/>
<feature type="transmembrane region" description="Helical" evidence="1">
    <location>
        <begin position="7"/>
        <end position="27"/>
    </location>
</feature>
<keyword evidence="1" id="KW-0812">Transmembrane</keyword>
<dbReference type="InterPro" id="IPR018770">
    <property type="entry name" value="ChloroindolylP_hydrolase"/>
</dbReference>
<keyword evidence="3" id="KW-1185">Reference proteome</keyword>
<gene>
    <name evidence="2" type="ORF">HMPREF9709_00489</name>
</gene>
<reference evidence="2 3" key="1">
    <citation type="submission" date="2012-01" db="EMBL/GenBank/DDBJ databases">
        <title>The Genome Sequence of Helcococcus kunzii ATCC 51366.</title>
        <authorList>
            <consortium name="The Broad Institute Genome Sequencing Platform"/>
            <person name="Earl A."/>
            <person name="Ward D."/>
            <person name="Feldgarden M."/>
            <person name="Gevers D."/>
            <person name="Huys G."/>
            <person name="Young S.K."/>
            <person name="Zeng Q."/>
            <person name="Gargeya S."/>
            <person name="Fitzgerald M."/>
            <person name="Haas B."/>
            <person name="Abouelleil A."/>
            <person name="Alvarado L."/>
            <person name="Arachchi H.M."/>
            <person name="Berlin A."/>
            <person name="Chapman S.B."/>
            <person name="Gearin G."/>
            <person name="Goldberg J."/>
            <person name="Griggs A."/>
            <person name="Gujja S."/>
            <person name="Hansen M."/>
            <person name="Heiman D."/>
            <person name="Howarth C."/>
            <person name="Larimer J."/>
            <person name="Lui A."/>
            <person name="MacDonald P.J.P."/>
            <person name="McCowen C."/>
            <person name="Montmayeur A."/>
            <person name="Murphy C."/>
            <person name="Neiman D."/>
            <person name="Pearson M."/>
            <person name="Priest M."/>
            <person name="Roberts A."/>
            <person name="Saif S."/>
            <person name="Shea T."/>
            <person name="Sisk P."/>
            <person name="Stolte C."/>
            <person name="Sykes S."/>
            <person name="Wortman J."/>
            <person name="Nusbaum C."/>
            <person name="Birren B."/>
        </authorList>
    </citation>
    <scope>NUCLEOTIDE SEQUENCE [LARGE SCALE GENOMIC DNA]</scope>
    <source>
        <strain evidence="2 3">ATCC 51366</strain>
    </source>
</reference>
<dbReference type="AlphaFoldDB" id="H3NMC8"/>
<dbReference type="OrthoDB" id="1624905at2"/>
<evidence type="ECO:0000313" key="3">
    <source>
        <dbReference type="Proteomes" id="UP000004191"/>
    </source>
</evidence>
<sequence length="205" mass="23347">MNNNDGARSILSTIVSSILFLVTLLLFKWHFLVSAGLSILTYFGVLLVTAPIKKIGNVSVEKIDQGERISRIYEQANENIRQINKQQTLINDKEVFEKIGMLSEKGSSIMNYLSNNYKAISASEHFLEYYLGTANRIIKNFAEMQNTSISESKSKLIRNETLESLDYLQDIFTRQLDSYYEDKILSLEIESDLLEKTVKLGGGRE</sequence>
<proteinExistence type="predicted"/>
<dbReference type="RefSeq" id="WP_005397642.1">
    <property type="nucleotide sequence ID" value="NZ_JH601088.1"/>
</dbReference>
<dbReference type="PATRIC" id="fig|883114.3.peg.482"/>
<dbReference type="eggNOG" id="COG4915">
    <property type="taxonomic scope" value="Bacteria"/>
</dbReference>
<organism evidence="2 3">
    <name type="scientific">Helcococcus kunzii ATCC 51366</name>
    <dbReference type="NCBI Taxonomy" id="883114"/>
    <lineage>
        <taxon>Bacteria</taxon>
        <taxon>Bacillati</taxon>
        <taxon>Bacillota</taxon>
        <taxon>Tissierellia</taxon>
        <taxon>Tissierellales</taxon>
        <taxon>Peptoniphilaceae</taxon>
        <taxon>Helcococcus</taxon>
    </lineage>
</organism>
<evidence type="ECO:0000313" key="2">
    <source>
        <dbReference type="EMBL" id="EHR35063.1"/>
    </source>
</evidence>
<keyword evidence="1" id="KW-1133">Transmembrane helix</keyword>
<name>H3NMC8_9FIRM</name>
<protein>
    <recommendedName>
        <fullName evidence="4">5-bromo-4-chloroindolyl phosphate hydrolysis protein</fullName>
    </recommendedName>
</protein>
<dbReference type="EMBL" id="AGEI01000013">
    <property type="protein sequence ID" value="EHR35063.1"/>
    <property type="molecule type" value="Genomic_DNA"/>
</dbReference>
<feature type="transmembrane region" description="Helical" evidence="1">
    <location>
        <begin position="33"/>
        <end position="52"/>
    </location>
</feature>
<dbReference type="GeneID" id="96998506"/>